<dbReference type="Gene3D" id="3.10.20.90">
    <property type="entry name" value="Phosphatidylinositol 3-kinase Catalytic Subunit, Chain A, domain 1"/>
    <property type="match status" value="1"/>
</dbReference>
<dbReference type="Proteomes" id="UP001168098">
    <property type="component" value="Unassembled WGS sequence"/>
</dbReference>
<gene>
    <name evidence="2" type="ORF">PVL29_024235</name>
</gene>
<dbReference type="InterPro" id="IPR000270">
    <property type="entry name" value="PB1_dom"/>
</dbReference>
<comment type="caution">
    <text evidence="2">The sequence shown here is derived from an EMBL/GenBank/DDBJ whole genome shotgun (WGS) entry which is preliminary data.</text>
</comment>
<organism evidence="2 3">
    <name type="scientific">Vitis rotundifolia</name>
    <name type="common">Muscadine grape</name>
    <dbReference type="NCBI Taxonomy" id="103349"/>
    <lineage>
        <taxon>Eukaryota</taxon>
        <taxon>Viridiplantae</taxon>
        <taxon>Streptophyta</taxon>
        <taxon>Embryophyta</taxon>
        <taxon>Tracheophyta</taxon>
        <taxon>Spermatophyta</taxon>
        <taxon>Magnoliopsida</taxon>
        <taxon>eudicotyledons</taxon>
        <taxon>Gunneridae</taxon>
        <taxon>Pentapetalae</taxon>
        <taxon>rosids</taxon>
        <taxon>Vitales</taxon>
        <taxon>Vitaceae</taxon>
        <taxon>Viteae</taxon>
        <taxon>Vitis</taxon>
    </lineage>
</organism>
<dbReference type="AlphaFoldDB" id="A0AA39D9J4"/>
<dbReference type="Pfam" id="PF00564">
    <property type="entry name" value="PB1"/>
    <property type="match status" value="1"/>
</dbReference>
<dbReference type="InterPro" id="IPR053198">
    <property type="entry name" value="Gynoecium_Dev_Regulator"/>
</dbReference>
<dbReference type="SMART" id="SM00666">
    <property type="entry name" value="PB1"/>
    <property type="match status" value="1"/>
</dbReference>
<protein>
    <recommendedName>
        <fullName evidence="1">PB1 domain-containing protein</fullName>
    </recommendedName>
</protein>
<reference evidence="2 3" key="1">
    <citation type="journal article" date="2023" name="BMC Biotechnol.">
        <title>Vitis rotundifolia cv Carlos genome sequencing.</title>
        <authorList>
            <person name="Huff M."/>
            <person name="Hulse-Kemp A."/>
            <person name="Scheffler B."/>
            <person name="Youngblood R."/>
            <person name="Simpson S."/>
            <person name="Babiker E."/>
            <person name="Staton M."/>
        </authorList>
    </citation>
    <scope>NUCLEOTIDE SEQUENCE [LARGE SCALE GENOMIC DNA]</scope>
    <source>
        <tissue evidence="2">Leaf</tissue>
    </source>
</reference>
<evidence type="ECO:0000313" key="2">
    <source>
        <dbReference type="EMBL" id="KAJ9675205.1"/>
    </source>
</evidence>
<proteinExistence type="predicted"/>
<dbReference type="PANTHER" id="PTHR31066">
    <property type="entry name" value="OS05G0427100 PROTEIN-RELATED"/>
    <property type="match status" value="1"/>
</dbReference>
<dbReference type="EMBL" id="JARBHA010000018">
    <property type="protein sequence ID" value="KAJ9675205.1"/>
    <property type="molecule type" value="Genomic_DNA"/>
</dbReference>
<sequence>MRLPSSKLGYVGGNTHIISIDRGIGFLKLRSKISKLCPDIRSFFLKYRLPESDPIHGDTTNLVLITSDDDVRCMVDEYDKMDFYGQQTRLRIFVCSDNGL</sequence>
<keyword evidence="3" id="KW-1185">Reference proteome</keyword>
<evidence type="ECO:0000313" key="3">
    <source>
        <dbReference type="Proteomes" id="UP001168098"/>
    </source>
</evidence>
<accession>A0AA39D9J4</accession>
<name>A0AA39D9J4_VITRO</name>
<evidence type="ECO:0000259" key="1">
    <source>
        <dbReference type="SMART" id="SM00666"/>
    </source>
</evidence>
<feature type="domain" description="PB1" evidence="1">
    <location>
        <begin position="3"/>
        <end position="97"/>
    </location>
</feature>
<dbReference type="SUPFAM" id="SSF54277">
    <property type="entry name" value="CAD &amp; PB1 domains"/>
    <property type="match status" value="1"/>
</dbReference>
<dbReference type="PANTHER" id="PTHR31066:SF85">
    <property type="entry name" value="OS02G0809100 PROTEIN"/>
    <property type="match status" value="1"/>
</dbReference>